<dbReference type="EMBL" id="AWTN01000093">
    <property type="protein sequence ID" value="KGG91119.1"/>
    <property type="molecule type" value="Genomic_DNA"/>
</dbReference>
<evidence type="ECO:0000313" key="1">
    <source>
        <dbReference type="EMBL" id="KGG91119.1"/>
    </source>
</evidence>
<comment type="caution">
    <text evidence="1">The sequence shown here is derived from an EMBL/GenBank/DDBJ whole genome shotgun (WGS) entry which is preliminary data.</text>
</comment>
<organism evidence="1">
    <name type="scientific">Comamonas thiooxydans</name>
    <dbReference type="NCBI Taxonomy" id="363952"/>
    <lineage>
        <taxon>Bacteria</taxon>
        <taxon>Pseudomonadati</taxon>
        <taxon>Pseudomonadota</taxon>
        <taxon>Betaproteobacteria</taxon>
        <taxon>Burkholderiales</taxon>
        <taxon>Comamonadaceae</taxon>
        <taxon>Comamonas</taxon>
    </lineage>
</organism>
<dbReference type="Proteomes" id="UP000029567">
    <property type="component" value="Unassembled WGS sequence"/>
</dbReference>
<proteinExistence type="predicted"/>
<dbReference type="AlphaFoldDB" id="A0A0E3C1R6"/>
<gene>
    <name evidence="1" type="ORF">P245_14205</name>
</gene>
<name>A0A0E3C1R6_9BURK</name>
<protein>
    <submittedName>
        <fullName evidence="1">Uncharacterized protein</fullName>
    </submittedName>
</protein>
<accession>A0A0E3C1R6</accession>
<sequence>MEVPATGRRWRHAKLTLGAGIGYRMAMRKYMQPKGAQAIFIRNGRR</sequence>
<reference evidence="1" key="1">
    <citation type="submission" date="2013-09" db="EMBL/GenBank/DDBJ databases">
        <title>High correlation between genotypes and phenotypes of environmental bacteria Comamonas testosteroni strains.</title>
        <authorList>
            <person name="Liu L."/>
            <person name="Zhu W."/>
            <person name="Xia X."/>
            <person name="Xu B."/>
            <person name="Luo M."/>
            <person name="Wang G."/>
        </authorList>
    </citation>
    <scope>NUCLEOTIDE SEQUENCE [LARGE SCALE GENOMIC DNA]</scope>
    <source>
        <strain evidence="1">JL14</strain>
    </source>
</reference>